<reference evidence="5" key="1">
    <citation type="journal article" date="2013" name="Stand. Genomic Sci.">
        <title>Complete genome sequence of Desulfocapsa sulfexigens, a marine deltaproteobacterium specialized in disproportionating inorganic sulfur compounds.</title>
        <authorList>
            <person name="Finster K.W."/>
            <person name="Kjeldsen K.U."/>
            <person name="Kube M."/>
            <person name="Reinhardt R."/>
            <person name="Mussmann M."/>
            <person name="Amann R."/>
            <person name="Schreiber L."/>
        </authorList>
    </citation>
    <scope>NUCLEOTIDE SEQUENCE [LARGE SCALE GENOMIC DNA]</scope>
    <source>
        <strain evidence="5">DSM 10523 / SB164P1</strain>
    </source>
</reference>
<feature type="transmembrane region" description="Helical" evidence="2">
    <location>
        <begin position="313"/>
        <end position="330"/>
    </location>
</feature>
<feature type="transmembrane region" description="Helical" evidence="2">
    <location>
        <begin position="254"/>
        <end position="281"/>
    </location>
</feature>
<sequence>MNLNWKFTVKVGIFVCIALGFIYGGYVMDRNSKLSTQWVSVPGIILANTVTKHTSSSPRGGEHTYYNPGIRYEYKTPMGMVTNSSVTYSGDGSKNYRSMAEKVSAKYTVGKEVTVYFNPENPGESCLEPGRTRGGITLIIFGLLGLLACGFFLGVRALERYAGMGEFAPVQEEQGVKESGDSGSTQNKKTKPANSWVKELLADAQGSPRIVRQVENHLFLGPIYRRTRTGDLLYFFMQIIPLARPGHFSRDEETFYLFFLIKTVLGGLAILFVFVSPFLFLGKAPDAPADFLLGVIWLPGLEFIDRLASKQKYITVCRFLLTIPVVYMGINSGNWSW</sequence>
<dbReference type="STRING" id="1167006.UWK_00928"/>
<feature type="transmembrane region" description="Helical" evidence="2">
    <location>
        <begin position="135"/>
        <end position="155"/>
    </location>
</feature>
<accession>M1P747</accession>
<evidence type="ECO:0000313" key="5">
    <source>
        <dbReference type="Proteomes" id="UP000011721"/>
    </source>
</evidence>
<dbReference type="OrthoDB" id="345221at2"/>
<gene>
    <name evidence="4" type="ordered locus">UWK_00928</name>
</gene>
<protein>
    <recommendedName>
        <fullName evidence="3">DUF3592 domain-containing protein</fullName>
    </recommendedName>
</protein>
<dbReference type="HOGENOM" id="CLU_823168_0_0_7"/>
<evidence type="ECO:0000256" key="2">
    <source>
        <dbReference type="SAM" id="Phobius"/>
    </source>
</evidence>
<feature type="domain" description="DUF3592" evidence="3">
    <location>
        <begin position="42"/>
        <end position="131"/>
    </location>
</feature>
<dbReference type="AlphaFoldDB" id="M1P747"/>
<name>M1P747_DESSD</name>
<dbReference type="KEGG" id="dsf:UWK_00928"/>
<keyword evidence="5" id="KW-1185">Reference proteome</keyword>
<feature type="transmembrane region" description="Helical" evidence="2">
    <location>
        <begin position="7"/>
        <end position="26"/>
    </location>
</feature>
<organism evidence="4 5">
    <name type="scientific">Desulfocapsa sulfexigens (strain DSM 10523 / SB164P1)</name>
    <dbReference type="NCBI Taxonomy" id="1167006"/>
    <lineage>
        <taxon>Bacteria</taxon>
        <taxon>Pseudomonadati</taxon>
        <taxon>Thermodesulfobacteriota</taxon>
        <taxon>Desulfobulbia</taxon>
        <taxon>Desulfobulbales</taxon>
        <taxon>Desulfocapsaceae</taxon>
        <taxon>Desulfocapsa</taxon>
    </lineage>
</organism>
<feature type="region of interest" description="Disordered" evidence="1">
    <location>
        <begin position="172"/>
        <end position="192"/>
    </location>
</feature>
<keyword evidence="2" id="KW-0812">Transmembrane</keyword>
<dbReference type="Pfam" id="PF12158">
    <property type="entry name" value="DUF3592"/>
    <property type="match status" value="1"/>
</dbReference>
<dbReference type="RefSeq" id="WP_015403198.1">
    <property type="nucleotide sequence ID" value="NC_020304.1"/>
</dbReference>
<evidence type="ECO:0000313" key="4">
    <source>
        <dbReference type="EMBL" id="AGF77502.1"/>
    </source>
</evidence>
<feature type="transmembrane region" description="Helical" evidence="2">
    <location>
        <begin position="287"/>
        <end position="304"/>
    </location>
</feature>
<evidence type="ECO:0000259" key="3">
    <source>
        <dbReference type="Pfam" id="PF12158"/>
    </source>
</evidence>
<proteinExistence type="predicted"/>
<keyword evidence="2" id="KW-0472">Membrane</keyword>
<dbReference type="InterPro" id="IPR021994">
    <property type="entry name" value="DUF3592"/>
</dbReference>
<keyword evidence="2" id="KW-1133">Transmembrane helix</keyword>
<evidence type="ECO:0000256" key="1">
    <source>
        <dbReference type="SAM" id="MobiDB-lite"/>
    </source>
</evidence>
<dbReference type="eggNOG" id="ENOG5033AVD">
    <property type="taxonomic scope" value="Bacteria"/>
</dbReference>
<dbReference type="Proteomes" id="UP000011721">
    <property type="component" value="Chromosome"/>
</dbReference>
<dbReference type="EMBL" id="CP003985">
    <property type="protein sequence ID" value="AGF77502.1"/>
    <property type="molecule type" value="Genomic_DNA"/>
</dbReference>